<keyword evidence="2 3" id="KW-0040">ANK repeat</keyword>
<evidence type="ECO:0000256" key="3">
    <source>
        <dbReference type="PROSITE-ProRule" id="PRU00023"/>
    </source>
</evidence>
<keyword evidence="1" id="KW-0677">Repeat</keyword>
<dbReference type="InterPro" id="IPR002110">
    <property type="entry name" value="Ankyrin_rpt"/>
</dbReference>
<accession>A0ABU1PNQ9</accession>
<reference evidence="4 5" key="1">
    <citation type="submission" date="2023-07" db="EMBL/GenBank/DDBJ databases">
        <title>Sequencing the genomes of 1000 actinobacteria strains.</title>
        <authorList>
            <person name="Klenk H.-P."/>
        </authorList>
    </citation>
    <scope>NUCLEOTIDE SEQUENCE [LARGE SCALE GENOMIC DNA]</scope>
    <source>
        <strain evidence="4 5">DSM 43749</strain>
    </source>
</reference>
<dbReference type="SUPFAM" id="SSF48403">
    <property type="entry name" value="Ankyrin repeat"/>
    <property type="match status" value="1"/>
</dbReference>
<dbReference type="Pfam" id="PF12796">
    <property type="entry name" value="Ank_2"/>
    <property type="match status" value="1"/>
</dbReference>
<evidence type="ECO:0000256" key="2">
    <source>
        <dbReference type="ARBA" id="ARBA00023043"/>
    </source>
</evidence>
<proteinExistence type="predicted"/>
<comment type="caution">
    <text evidence="4">The sequence shown here is derived from an EMBL/GenBank/DDBJ whole genome shotgun (WGS) entry which is preliminary data.</text>
</comment>
<gene>
    <name evidence="4" type="ORF">J2S66_000647</name>
</gene>
<feature type="repeat" description="ANK" evidence="3">
    <location>
        <begin position="31"/>
        <end position="63"/>
    </location>
</feature>
<dbReference type="PANTHER" id="PTHR24189">
    <property type="entry name" value="MYOTROPHIN"/>
    <property type="match status" value="1"/>
</dbReference>
<dbReference type="Gene3D" id="1.25.40.20">
    <property type="entry name" value="Ankyrin repeat-containing domain"/>
    <property type="match status" value="1"/>
</dbReference>
<organism evidence="4 5">
    <name type="scientific">Saccharothrix longispora</name>
    <dbReference type="NCBI Taxonomy" id="33920"/>
    <lineage>
        <taxon>Bacteria</taxon>
        <taxon>Bacillati</taxon>
        <taxon>Actinomycetota</taxon>
        <taxon>Actinomycetes</taxon>
        <taxon>Pseudonocardiales</taxon>
        <taxon>Pseudonocardiaceae</taxon>
        <taxon>Saccharothrix</taxon>
    </lineage>
</organism>
<sequence>MGWTDATWHVWNDLGKVLPQLEAGADPNAGPGHRPLHMAARRGSPEVVAELASRVDDVDAPHEGRTALWLAVYEGHADNARALLAAGADPWRPMMAGWSPGRLGLAGPLAPLFADGPHRLSPGEAALATEAVRLKAALDDPGRFDDGTGLAAVAGIDAAEVARRLDATPYEGDDPAGTWPGDVVGVTDVPGGAVLTQPWGYAPQTPGVTKALSTGTVCYGVYANPKSGDQGSIARDGGIVGWDLHPGGEPSETDPADQVLLSYLYRYDAMAYACGYAGVRPTDARPVTGPPDVWLRLPAKDYWT</sequence>
<dbReference type="Proteomes" id="UP001268819">
    <property type="component" value="Unassembled WGS sequence"/>
</dbReference>
<dbReference type="EMBL" id="JAVDSG010000001">
    <property type="protein sequence ID" value="MDR6592263.1"/>
    <property type="molecule type" value="Genomic_DNA"/>
</dbReference>
<keyword evidence="5" id="KW-1185">Reference proteome</keyword>
<dbReference type="RefSeq" id="WP_310303606.1">
    <property type="nucleotide sequence ID" value="NZ_JAVDSG010000001.1"/>
</dbReference>
<evidence type="ECO:0000256" key="1">
    <source>
        <dbReference type="ARBA" id="ARBA00022737"/>
    </source>
</evidence>
<evidence type="ECO:0000313" key="5">
    <source>
        <dbReference type="Proteomes" id="UP001268819"/>
    </source>
</evidence>
<dbReference type="InterPro" id="IPR050745">
    <property type="entry name" value="Multifunctional_regulatory"/>
</dbReference>
<name>A0ABU1PNQ9_9PSEU</name>
<evidence type="ECO:0008006" key="6">
    <source>
        <dbReference type="Google" id="ProtNLM"/>
    </source>
</evidence>
<feature type="repeat" description="ANK" evidence="3">
    <location>
        <begin position="63"/>
        <end position="89"/>
    </location>
</feature>
<protein>
    <recommendedName>
        <fullName evidence="6">Ankyrin repeat protein</fullName>
    </recommendedName>
</protein>
<dbReference type="PROSITE" id="PS50088">
    <property type="entry name" value="ANK_REPEAT"/>
    <property type="match status" value="2"/>
</dbReference>
<evidence type="ECO:0000313" key="4">
    <source>
        <dbReference type="EMBL" id="MDR6592263.1"/>
    </source>
</evidence>
<dbReference type="SMART" id="SM00248">
    <property type="entry name" value="ANK"/>
    <property type="match status" value="2"/>
</dbReference>
<dbReference type="PROSITE" id="PS50297">
    <property type="entry name" value="ANK_REP_REGION"/>
    <property type="match status" value="2"/>
</dbReference>
<dbReference type="PANTHER" id="PTHR24189:SF50">
    <property type="entry name" value="ANKYRIN REPEAT AND SOCS BOX PROTEIN 2"/>
    <property type="match status" value="1"/>
</dbReference>
<dbReference type="InterPro" id="IPR036770">
    <property type="entry name" value="Ankyrin_rpt-contain_sf"/>
</dbReference>